<organism evidence="2 3">
    <name type="scientific">Paenibacillus baimaensis</name>
    <dbReference type="NCBI Taxonomy" id="2982185"/>
    <lineage>
        <taxon>Bacteria</taxon>
        <taxon>Bacillati</taxon>
        <taxon>Bacillota</taxon>
        <taxon>Bacilli</taxon>
        <taxon>Bacillales</taxon>
        <taxon>Paenibacillaceae</taxon>
        <taxon>Paenibacillus</taxon>
    </lineage>
</organism>
<feature type="region of interest" description="Disordered" evidence="1">
    <location>
        <begin position="1"/>
        <end position="35"/>
    </location>
</feature>
<reference evidence="2 3" key="1">
    <citation type="submission" date="2022-09" db="EMBL/GenBank/DDBJ databases">
        <authorList>
            <person name="Han X.L."/>
            <person name="Wang Q."/>
            <person name="Lu T."/>
        </authorList>
    </citation>
    <scope>NUCLEOTIDE SEQUENCE [LARGE SCALE GENOMIC DNA]</scope>
    <source>
        <strain evidence="2 3">WQ 127069</strain>
    </source>
</reference>
<dbReference type="Proteomes" id="UP001652445">
    <property type="component" value="Unassembled WGS sequence"/>
</dbReference>
<evidence type="ECO:0000313" key="2">
    <source>
        <dbReference type="EMBL" id="MCU6796849.1"/>
    </source>
</evidence>
<feature type="compositionally biased region" description="Basic residues" evidence="1">
    <location>
        <begin position="154"/>
        <end position="177"/>
    </location>
</feature>
<name>A0ABT2UQB2_9BACL</name>
<gene>
    <name evidence="2" type="ORF">OB236_32460</name>
</gene>
<evidence type="ECO:0000256" key="1">
    <source>
        <dbReference type="SAM" id="MobiDB-lite"/>
    </source>
</evidence>
<dbReference type="EMBL" id="JAOQIO010000110">
    <property type="protein sequence ID" value="MCU6796849.1"/>
    <property type="molecule type" value="Genomic_DNA"/>
</dbReference>
<comment type="caution">
    <text evidence="2">The sequence shown here is derived from an EMBL/GenBank/DDBJ whole genome shotgun (WGS) entry which is preliminary data.</text>
</comment>
<feature type="region of interest" description="Disordered" evidence="1">
    <location>
        <begin position="140"/>
        <end position="177"/>
    </location>
</feature>
<dbReference type="RefSeq" id="WP_262687680.1">
    <property type="nucleotide sequence ID" value="NZ_JAOQIO010000110.1"/>
</dbReference>
<sequence>MSIQRPPIGNRGVNTRSFTQQPPSYSLGTQLPNPYPGIGTNSYTPQPQYTPQVVQAAPTPPASGGGGALSKLTSFFGGGGSTGSGAAAGAGSAINIAQMKQIFDRLGGIDGIMDTMGKVQKMVQSVQQMAPLVKVLMGSFGKKKKDGDSDAPLRRRRRKRTNGKNTSKSRGKRRKAR</sequence>
<accession>A0ABT2UQB2</accession>
<feature type="compositionally biased region" description="Polar residues" evidence="1">
    <location>
        <begin position="12"/>
        <end position="32"/>
    </location>
</feature>
<evidence type="ECO:0008006" key="4">
    <source>
        <dbReference type="Google" id="ProtNLM"/>
    </source>
</evidence>
<evidence type="ECO:0000313" key="3">
    <source>
        <dbReference type="Proteomes" id="UP001652445"/>
    </source>
</evidence>
<proteinExistence type="predicted"/>
<keyword evidence="3" id="KW-1185">Reference proteome</keyword>
<protein>
    <recommendedName>
        <fullName evidence="4">Tyrosine protein kinase</fullName>
    </recommendedName>
</protein>